<accession>A0A934TTF0</accession>
<dbReference type="EMBL" id="JAEPWM010000005">
    <property type="protein sequence ID" value="MBK6007089.1"/>
    <property type="molecule type" value="Genomic_DNA"/>
</dbReference>
<proteinExistence type="predicted"/>
<dbReference type="AlphaFoldDB" id="A0A934TTF0"/>
<evidence type="ECO:0000256" key="1">
    <source>
        <dbReference type="SAM" id="SignalP"/>
    </source>
</evidence>
<keyword evidence="3" id="KW-1185">Reference proteome</keyword>
<feature type="chain" id="PRO_5037757118" evidence="1">
    <location>
        <begin position="26"/>
        <end position="185"/>
    </location>
</feature>
<dbReference type="Proteomes" id="UP000630528">
    <property type="component" value="Unassembled WGS sequence"/>
</dbReference>
<name>A0A934TTF0_9BURK</name>
<gene>
    <name evidence="2" type="ORF">JJB11_13385</name>
</gene>
<evidence type="ECO:0000313" key="3">
    <source>
        <dbReference type="Proteomes" id="UP000630528"/>
    </source>
</evidence>
<evidence type="ECO:0000313" key="2">
    <source>
        <dbReference type="EMBL" id="MBK6007089.1"/>
    </source>
</evidence>
<dbReference type="RefSeq" id="WP_201171881.1">
    <property type="nucleotide sequence ID" value="NZ_JAEPWM010000005.1"/>
</dbReference>
<keyword evidence="1" id="KW-0732">Signal</keyword>
<reference evidence="2" key="1">
    <citation type="journal article" date="2012" name="J. Microbiol. Biotechnol.">
        <title>Ramlibacter ginsenosidimutans sp. nov., with ginsenoside-converting activity.</title>
        <authorList>
            <person name="Wang L."/>
            <person name="An D.S."/>
            <person name="Kim S.G."/>
            <person name="Jin F.X."/>
            <person name="Kim S.C."/>
            <person name="Lee S.T."/>
            <person name="Im W.T."/>
        </authorList>
    </citation>
    <scope>NUCLEOTIDE SEQUENCE</scope>
    <source>
        <strain evidence="2">KACC 17527</strain>
    </source>
</reference>
<feature type="signal peptide" evidence="1">
    <location>
        <begin position="1"/>
        <end position="25"/>
    </location>
</feature>
<reference evidence="2" key="2">
    <citation type="submission" date="2021-01" db="EMBL/GenBank/DDBJ databases">
        <authorList>
            <person name="Kang M."/>
        </authorList>
    </citation>
    <scope>NUCLEOTIDE SEQUENCE</scope>
    <source>
        <strain evidence="2">KACC 17527</strain>
    </source>
</reference>
<sequence>MNRLIFPLVRVAAAVLVTATTAVHAQGLRIRPTHAALLPVAARPDEGTQVQPEASIATDPHADGSTPSFAFPRLGIHLASLHSPARDRYGSRWNDVNPGVYLRWSNGITVGGYRNSEWRDSIYAGWTWARSVCGAALTVGVVTGYSKGTTPMLIPSLCLFKHYRLTLLPKFDPKAASVLHLSIEF</sequence>
<protein>
    <submittedName>
        <fullName evidence="2">Uncharacterized protein</fullName>
    </submittedName>
</protein>
<organism evidence="2 3">
    <name type="scientific">Ramlibacter ginsenosidimutans</name>
    <dbReference type="NCBI Taxonomy" id="502333"/>
    <lineage>
        <taxon>Bacteria</taxon>
        <taxon>Pseudomonadati</taxon>
        <taxon>Pseudomonadota</taxon>
        <taxon>Betaproteobacteria</taxon>
        <taxon>Burkholderiales</taxon>
        <taxon>Comamonadaceae</taxon>
        <taxon>Ramlibacter</taxon>
    </lineage>
</organism>
<comment type="caution">
    <text evidence="2">The sequence shown here is derived from an EMBL/GenBank/DDBJ whole genome shotgun (WGS) entry which is preliminary data.</text>
</comment>